<proteinExistence type="predicted"/>
<organism evidence="2 3">
    <name type="scientific">Olea europaea subsp. europaea</name>
    <dbReference type="NCBI Taxonomy" id="158383"/>
    <lineage>
        <taxon>Eukaryota</taxon>
        <taxon>Viridiplantae</taxon>
        <taxon>Streptophyta</taxon>
        <taxon>Embryophyta</taxon>
        <taxon>Tracheophyta</taxon>
        <taxon>Spermatophyta</taxon>
        <taxon>Magnoliopsida</taxon>
        <taxon>eudicotyledons</taxon>
        <taxon>Gunneridae</taxon>
        <taxon>Pentapetalae</taxon>
        <taxon>asterids</taxon>
        <taxon>lamiids</taxon>
        <taxon>Lamiales</taxon>
        <taxon>Oleaceae</taxon>
        <taxon>Oleeae</taxon>
        <taxon>Olea</taxon>
    </lineage>
</organism>
<dbReference type="Pfam" id="PF01592">
    <property type="entry name" value="NifU_N"/>
    <property type="match status" value="1"/>
</dbReference>
<dbReference type="GO" id="GO:0016226">
    <property type="term" value="P:iron-sulfur cluster assembly"/>
    <property type="evidence" value="ECO:0007669"/>
    <property type="project" value="InterPro"/>
</dbReference>
<evidence type="ECO:0000259" key="1">
    <source>
        <dbReference type="Pfam" id="PF01592"/>
    </source>
</evidence>
<dbReference type="GO" id="GO:0051536">
    <property type="term" value="F:iron-sulfur cluster binding"/>
    <property type="evidence" value="ECO:0007669"/>
    <property type="project" value="InterPro"/>
</dbReference>
<comment type="caution">
    <text evidence="2">The sequence shown here is derived from an EMBL/GenBank/DDBJ whole genome shotgun (WGS) entry which is preliminary data.</text>
</comment>
<name>A0A8S0SBT1_OLEEU</name>
<dbReference type="GO" id="GO:0005506">
    <property type="term" value="F:iron ion binding"/>
    <property type="evidence" value="ECO:0007669"/>
    <property type="project" value="InterPro"/>
</dbReference>
<dbReference type="Proteomes" id="UP000594638">
    <property type="component" value="Unassembled WGS sequence"/>
</dbReference>
<accession>A0A8S0SBT1</accession>
<reference evidence="2 3" key="1">
    <citation type="submission" date="2019-12" db="EMBL/GenBank/DDBJ databases">
        <authorList>
            <person name="Alioto T."/>
            <person name="Alioto T."/>
            <person name="Gomez Garrido J."/>
        </authorList>
    </citation>
    <scope>NUCLEOTIDE SEQUENCE [LARGE SCALE GENOMIC DNA]</scope>
</reference>
<dbReference type="Gramene" id="OE9A065497T1">
    <property type="protein sequence ID" value="OE9A065497C1"/>
    <property type="gene ID" value="OE9A065497"/>
</dbReference>
<dbReference type="AlphaFoldDB" id="A0A8S0SBT1"/>
<dbReference type="OrthoDB" id="1925777at2759"/>
<evidence type="ECO:0000313" key="2">
    <source>
        <dbReference type="EMBL" id="CAA2990302.1"/>
    </source>
</evidence>
<protein>
    <submittedName>
        <fullName evidence="2">Iron sulfur cluster assembly 1</fullName>
    </submittedName>
</protein>
<dbReference type="InterPro" id="IPR002871">
    <property type="entry name" value="NIF_FeS_clus_asmbl_NifU_N"/>
</dbReference>
<feature type="non-terminal residue" evidence="2">
    <location>
        <position position="1"/>
    </location>
</feature>
<evidence type="ECO:0000313" key="3">
    <source>
        <dbReference type="Proteomes" id="UP000594638"/>
    </source>
</evidence>
<sequence>GPHKKGRPNPAQPNPSRHLVLPRARGKMEEREIDLRNKKDVGTGLVEAPACGDIMKLQIK</sequence>
<dbReference type="EMBL" id="CACTIH010004244">
    <property type="protein sequence ID" value="CAA2990302.1"/>
    <property type="molecule type" value="Genomic_DNA"/>
</dbReference>
<gene>
    <name evidence="2" type="ORF">OLEA9_A065497</name>
</gene>
<keyword evidence="3" id="KW-1185">Reference proteome</keyword>
<feature type="domain" description="NIF system FeS cluster assembly NifU N-terminal" evidence="1">
    <location>
        <begin position="18"/>
        <end position="60"/>
    </location>
</feature>